<evidence type="ECO:0000256" key="1">
    <source>
        <dbReference type="SAM" id="MobiDB-lite"/>
    </source>
</evidence>
<proteinExistence type="predicted"/>
<dbReference type="Proteomes" id="UP000011115">
    <property type="component" value="Unassembled WGS sequence"/>
</dbReference>
<feature type="compositionally biased region" description="Polar residues" evidence="1">
    <location>
        <begin position="107"/>
        <end position="117"/>
    </location>
</feature>
<dbReference type="PaxDb" id="4113-PGSC0003DMT400089383"/>
<evidence type="ECO:0000313" key="3">
    <source>
        <dbReference type="Proteomes" id="UP000011115"/>
    </source>
</evidence>
<name>M1DI17_SOLTU</name>
<feature type="region of interest" description="Disordered" evidence="1">
    <location>
        <begin position="100"/>
        <end position="140"/>
    </location>
</feature>
<keyword evidence="3" id="KW-1185">Reference proteome</keyword>
<dbReference type="EnsemblPlants" id="PGSC0003DMT400089383">
    <property type="protein sequence ID" value="PGSC0003DMT400089383"/>
    <property type="gene ID" value="PGSC0003DMG400038954"/>
</dbReference>
<dbReference type="AlphaFoldDB" id="M1DI17"/>
<dbReference type="Gramene" id="PGSC0003DMT400089383">
    <property type="protein sequence ID" value="PGSC0003DMT400089383"/>
    <property type="gene ID" value="PGSC0003DMG400038954"/>
</dbReference>
<accession>M1DI17</accession>
<protein>
    <submittedName>
        <fullName evidence="2">Uncharacterized protein</fullName>
    </submittedName>
</protein>
<reference evidence="3" key="1">
    <citation type="journal article" date="2011" name="Nature">
        <title>Genome sequence and analysis of the tuber crop potato.</title>
        <authorList>
            <consortium name="The Potato Genome Sequencing Consortium"/>
        </authorList>
    </citation>
    <scope>NUCLEOTIDE SEQUENCE [LARGE SCALE GENOMIC DNA]</scope>
    <source>
        <strain evidence="3">cv. DM1-3 516 R44</strain>
    </source>
</reference>
<reference evidence="2" key="2">
    <citation type="submission" date="2015-06" db="UniProtKB">
        <authorList>
            <consortium name="EnsemblPlants"/>
        </authorList>
    </citation>
    <scope>IDENTIFICATION</scope>
    <source>
        <strain evidence="2">DM1-3 516 R44</strain>
    </source>
</reference>
<evidence type="ECO:0000313" key="2">
    <source>
        <dbReference type="EnsemblPlants" id="PGSC0003DMT400089383"/>
    </source>
</evidence>
<dbReference type="InParanoid" id="M1DI17"/>
<feature type="compositionally biased region" description="Basic residues" evidence="1">
    <location>
        <begin position="121"/>
        <end position="140"/>
    </location>
</feature>
<dbReference type="HOGENOM" id="CLU_145720_0_0_1"/>
<organism evidence="2 3">
    <name type="scientific">Solanum tuberosum</name>
    <name type="common">Potato</name>
    <dbReference type="NCBI Taxonomy" id="4113"/>
    <lineage>
        <taxon>Eukaryota</taxon>
        <taxon>Viridiplantae</taxon>
        <taxon>Streptophyta</taxon>
        <taxon>Embryophyta</taxon>
        <taxon>Tracheophyta</taxon>
        <taxon>Spermatophyta</taxon>
        <taxon>Magnoliopsida</taxon>
        <taxon>eudicotyledons</taxon>
        <taxon>Gunneridae</taxon>
        <taxon>Pentapetalae</taxon>
        <taxon>asterids</taxon>
        <taxon>lamiids</taxon>
        <taxon>Solanales</taxon>
        <taxon>Solanaceae</taxon>
        <taxon>Solanoideae</taxon>
        <taxon>Solaneae</taxon>
        <taxon>Solanum</taxon>
    </lineage>
</organism>
<sequence length="140" mass="15553">MEDVWHVWMPNREFPALHGNICTLKELPIRQHHAWMIAWSMEGLKKRGGASEKCAPFGELENTSATRQSPLARVPNITNCPRSYKGENCSLGELKTIGASPSGLGDGSQTAQSSSSFPAKARSKVPRRTYWAHHRAIRKA</sequence>